<sequence length="67" mass="7064">MVAVEVQVVLDGTAGVLGLFGLAGGDRRSHGPERHQNRNRREDGEEDGGVEPSADLAGQVPGNQKEQ</sequence>
<evidence type="ECO:0000313" key="3">
    <source>
        <dbReference type="Proteomes" id="UP000266188"/>
    </source>
</evidence>
<evidence type="ECO:0000256" key="1">
    <source>
        <dbReference type="SAM" id="MobiDB-lite"/>
    </source>
</evidence>
<keyword evidence="3" id="KW-1185">Reference proteome</keyword>
<reference evidence="3" key="1">
    <citation type="submission" date="2017-02" db="EMBL/GenBank/DDBJ databases">
        <authorList>
            <person name="Tafer H."/>
            <person name="Lopandic K."/>
        </authorList>
    </citation>
    <scope>NUCLEOTIDE SEQUENCE [LARGE SCALE GENOMIC DNA]</scope>
    <source>
        <strain evidence="3">CBS 366.77</strain>
    </source>
</reference>
<organism evidence="2 3">
    <name type="scientific">Aspergillus sclerotialis</name>
    <dbReference type="NCBI Taxonomy" id="2070753"/>
    <lineage>
        <taxon>Eukaryota</taxon>
        <taxon>Fungi</taxon>
        <taxon>Dikarya</taxon>
        <taxon>Ascomycota</taxon>
        <taxon>Pezizomycotina</taxon>
        <taxon>Eurotiomycetes</taxon>
        <taxon>Eurotiomycetidae</taxon>
        <taxon>Eurotiales</taxon>
        <taxon>Aspergillaceae</taxon>
        <taxon>Aspergillus</taxon>
        <taxon>Aspergillus subgen. Polypaecilum</taxon>
    </lineage>
</organism>
<protein>
    <submittedName>
        <fullName evidence="2">Uncharacterized protein</fullName>
    </submittedName>
</protein>
<dbReference type="EMBL" id="MVGC01003290">
    <property type="protein sequence ID" value="RJE16667.1"/>
    <property type="molecule type" value="Genomic_DNA"/>
</dbReference>
<feature type="non-terminal residue" evidence="2">
    <location>
        <position position="67"/>
    </location>
</feature>
<accession>A0A3A2Z5N2</accession>
<name>A0A3A2Z5N2_9EURO</name>
<evidence type="ECO:0000313" key="2">
    <source>
        <dbReference type="EMBL" id="RJE16667.1"/>
    </source>
</evidence>
<comment type="caution">
    <text evidence="2">The sequence shown here is derived from an EMBL/GenBank/DDBJ whole genome shotgun (WGS) entry which is preliminary data.</text>
</comment>
<proteinExistence type="predicted"/>
<gene>
    <name evidence="2" type="ORF">PHISCL_10996</name>
</gene>
<feature type="region of interest" description="Disordered" evidence="1">
    <location>
        <begin position="22"/>
        <end position="67"/>
    </location>
</feature>
<dbReference type="AlphaFoldDB" id="A0A3A2Z5N2"/>
<feature type="compositionally biased region" description="Basic and acidic residues" evidence="1">
    <location>
        <begin position="25"/>
        <end position="43"/>
    </location>
</feature>
<dbReference type="Proteomes" id="UP000266188">
    <property type="component" value="Unassembled WGS sequence"/>
</dbReference>